<dbReference type="InterPro" id="IPR050071">
    <property type="entry name" value="Dehydroquinate_synthase"/>
</dbReference>
<sequence>MSLHTLNIRLDFPYRTGFTHGAFRPENDALVSLMEQRPGSRVLVLLEKGLEQFYPQLPADIDRYFEKNTGVLAYTGCRSIPGGEEAKTGFSAWETALRHIVEAGIDRHSYIIAVGGGAFLDVAGFAAATAHRGIRLLRIPTTTLSQADSGVGVKNGINFMGRKNYLGTFAVAWATLDDFLFLHSQPLSLKRAGLAEVVKVAVVKDASFFNWLETNASALAGCERDALEYAVEHSALLHASHIACGGDAFELGSSRPLDFGHWAAHYMETMSGYTLGHAEAVSVGMCLDILYSVRKGWLPAAEAERIISVLKTLELPVFHPLLSRRTEDGACEVLKGLEAFREHLGGHLTVLMLTGIGRGKDIHEIDAALMEECIREMQEAAGDSVQK</sequence>
<dbReference type="RefSeq" id="WP_102735649.1">
    <property type="nucleotide sequence ID" value="NZ_PJKN01000003.1"/>
</dbReference>
<dbReference type="InterPro" id="IPR030960">
    <property type="entry name" value="DHQS/DOIS_N"/>
</dbReference>
<evidence type="ECO:0000259" key="6">
    <source>
        <dbReference type="Pfam" id="PF01761"/>
    </source>
</evidence>
<dbReference type="Gene3D" id="1.20.1090.10">
    <property type="entry name" value="Dehydroquinate synthase-like - alpha domain"/>
    <property type="match status" value="1"/>
</dbReference>
<name>A0AAP8NLZ2_9BACT</name>
<evidence type="ECO:0000313" key="8">
    <source>
        <dbReference type="EMBL" id="PNC56359.1"/>
    </source>
</evidence>
<evidence type="ECO:0000256" key="5">
    <source>
        <dbReference type="ARBA" id="ARBA00023239"/>
    </source>
</evidence>
<evidence type="ECO:0000259" key="7">
    <source>
        <dbReference type="Pfam" id="PF24621"/>
    </source>
</evidence>
<dbReference type="PANTHER" id="PTHR43622">
    <property type="entry name" value="3-DEHYDROQUINATE SYNTHASE"/>
    <property type="match status" value="1"/>
</dbReference>
<gene>
    <name evidence="8" type="primary">aroB</name>
    <name evidence="8" type="ORF">CXU09_07035</name>
</gene>
<dbReference type="GO" id="GO:0003856">
    <property type="term" value="F:3-dehydroquinate synthase activity"/>
    <property type="evidence" value="ECO:0007669"/>
    <property type="project" value="UniProtKB-EC"/>
</dbReference>
<dbReference type="PANTHER" id="PTHR43622:SF7">
    <property type="entry name" value="3-DEHYDROQUINATE SYNTHASE, CHLOROPLASTIC"/>
    <property type="match status" value="1"/>
</dbReference>
<feature type="domain" description="3-dehydroquinate synthase C-terminal" evidence="7">
    <location>
        <begin position="193"/>
        <end position="320"/>
    </location>
</feature>
<dbReference type="Pfam" id="PF24621">
    <property type="entry name" value="DHQS_C"/>
    <property type="match status" value="1"/>
</dbReference>
<dbReference type="AlphaFoldDB" id="A0AAP8NLZ2"/>
<evidence type="ECO:0000313" key="9">
    <source>
        <dbReference type="Proteomes" id="UP000235914"/>
    </source>
</evidence>
<dbReference type="Proteomes" id="UP000235914">
    <property type="component" value="Unassembled WGS sequence"/>
</dbReference>
<dbReference type="GO" id="GO:0008652">
    <property type="term" value="P:amino acid biosynthetic process"/>
    <property type="evidence" value="ECO:0007669"/>
    <property type="project" value="UniProtKB-KW"/>
</dbReference>
<evidence type="ECO:0000256" key="2">
    <source>
        <dbReference type="ARBA" id="ARBA00022605"/>
    </source>
</evidence>
<accession>A0AAP8NLZ2</accession>
<keyword evidence="5 8" id="KW-0456">Lyase</keyword>
<dbReference type="NCBIfam" id="NF004852">
    <property type="entry name" value="PRK06203.1"/>
    <property type="match status" value="1"/>
</dbReference>
<comment type="caution">
    <text evidence="8">The sequence shown here is derived from an EMBL/GenBank/DDBJ whole genome shotgun (WGS) entry which is preliminary data.</text>
</comment>
<dbReference type="Pfam" id="PF01761">
    <property type="entry name" value="DHQ_synthase"/>
    <property type="match status" value="1"/>
</dbReference>
<protein>
    <submittedName>
        <fullName evidence="8">3-dehydroquinate synthase</fullName>
        <ecNumber evidence="8">4.2.3.4</ecNumber>
    </submittedName>
</protein>
<dbReference type="InterPro" id="IPR056179">
    <property type="entry name" value="DHQS_C"/>
</dbReference>
<dbReference type="GO" id="GO:0009073">
    <property type="term" value="P:aromatic amino acid family biosynthetic process"/>
    <property type="evidence" value="ECO:0007669"/>
    <property type="project" value="UniProtKB-KW"/>
</dbReference>
<feature type="domain" description="3-dehydroquinate synthase N-terminal" evidence="6">
    <location>
        <begin position="80"/>
        <end position="186"/>
    </location>
</feature>
<comment type="cofactor">
    <cofactor evidence="1">
        <name>NAD(+)</name>
        <dbReference type="ChEBI" id="CHEBI:57540"/>
    </cofactor>
</comment>
<organism evidence="8 9">
    <name type="scientific">Akkermansia muciniphila</name>
    <dbReference type="NCBI Taxonomy" id="239935"/>
    <lineage>
        <taxon>Bacteria</taxon>
        <taxon>Pseudomonadati</taxon>
        <taxon>Verrucomicrobiota</taxon>
        <taxon>Verrucomicrobiia</taxon>
        <taxon>Verrucomicrobiales</taxon>
        <taxon>Akkermansiaceae</taxon>
        <taxon>Akkermansia</taxon>
    </lineage>
</organism>
<evidence type="ECO:0000256" key="4">
    <source>
        <dbReference type="ARBA" id="ARBA00023141"/>
    </source>
</evidence>
<keyword evidence="2" id="KW-0028">Amino-acid biosynthesis</keyword>
<dbReference type="Gene3D" id="3.40.50.1970">
    <property type="match status" value="1"/>
</dbReference>
<dbReference type="EMBL" id="PJKN01000003">
    <property type="protein sequence ID" value="PNC56359.1"/>
    <property type="molecule type" value="Genomic_DNA"/>
</dbReference>
<reference evidence="8 9" key="1">
    <citation type="journal article" date="2017" name="BMC Genomics">
        <title>Genome sequencing of 39 Akkermansia muciniphila isolates reveals its population structure, genomic and functional diverisity, and global distribution in mammalian gut microbiotas.</title>
        <authorList>
            <person name="Guo X."/>
            <person name="Li S."/>
            <person name="Zhang J."/>
            <person name="Wu F."/>
            <person name="Li X."/>
            <person name="Wu D."/>
            <person name="Zhang M."/>
            <person name="Ou Z."/>
            <person name="Jie Z."/>
            <person name="Yan Q."/>
            <person name="Li P."/>
            <person name="Yi J."/>
            <person name="Peng Y."/>
        </authorList>
    </citation>
    <scope>NUCLEOTIDE SEQUENCE [LARGE SCALE GENOMIC DNA]</scope>
    <source>
        <strain evidence="8 9">GP43</strain>
    </source>
</reference>
<proteinExistence type="predicted"/>
<keyword evidence="4" id="KW-0057">Aromatic amino acid biosynthesis</keyword>
<dbReference type="SUPFAM" id="SSF56796">
    <property type="entry name" value="Dehydroquinate synthase-like"/>
    <property type="match status" value="1"/>
</dbReference>
<evidence type="ECO:0000256" key="3">
    <source>
        <dbReference type="ARBA" id="ARBA00023027"/>
    </source>
</evidence>
<evidence type="ECO:0000256" key="1">
    <source>
        <dbReference type="ARBA" id="ARBA00001911"/>
    </source>
</evidence>
<keyword evidence="3" id="KW-0520">NAD</keyword>
<dbReference type="EC" id="4.2.3.4" evidence="8"/>